<evidence type="ECO:0008006" key="6">
    <source>
        <dbReference type="Google" id="ProtNLM"/>
    </source>
</evidence>
<sequence length="255" mass="29125">MTCAVTFDLWDTIIHDDSDEIKRRKQGLRPKQEERRHLLWDALNKQQRISWDKVSLACDNVDASFNRVWRQQSVTWTVRERLGVVLNELGRTLPEDVFALVIRDYEEMEIKITPDMIEGAADAVRDLAKDFQLAVVSDAIVSPGRCLRQWLGLHEILDCFQSFAFSDEVGHSKPHPDMFSKVSVDLNVPIKNMIHVGDREHNDIQGPHALGMKAVLFSGTRNKDRANTTADAVCDRHRDLPSIVRQLADINTWSG</sequence>
<dbReference type="GO" id="GO:0044281">
    <property type="term" value="P:small molecule metabolic process"/>
    <property type="evidence" value="ECO:0007669"/>
    <property type="project" value="UniProtKB-ARBA"/>
</dbReference>
<evidence type="ECO:0000256" key="3">
    <source>
        <dbReference type="ARBA" id="ARBA00022801"/>
    </source>
</evidence>
<dbReference type="Gene3D" id="1.10.150.400">
    <property type="match status" value="1"/>
</dbReference>
<dbReference type="InterPro" id="IPR051400">
    <property type="entry name" value="HAD-like_hydrolase"/>
</dbReference>
<proteinExistence type="predicted"/>
<evidence type="ECO:0000256" key="2">
    <source>
        <dbReference type="ARBA" id="ARBA00022723"/>
    </source>
</evidence>
<dbReference type="EMBL" id="UINC01052879">
    <property type="protein sequence ID" value="SVB68718.1"/>
    <property type="molecule type" value="Genomic_DNA"/>
</dbReference>
<dbReference type="InterPro" id="IPR036412">
    <property type="entry name" value="HAD-like_sf"/>
</dbReference>
<dbReference type="InterPro" id="IPR023214">
    <property type="entry name" value="HAD_sf"/>
</dbReference>
<name>A0A382G083_9ZZZZ</name>
<dbReference type="NCBIfam" id="TIGR01549">
    <property type="entry name" value="HAD-SF-IA-v1"/>
    <property type="match status" value="1"/>
</dbReference>
<dbReference type="SFLD" id="SFLDS00003">
    <property type="entry name" value="Haloacid_Dehalogenase"/>
    <property type="match status" value="1"/>
</dbReference>
<keyword evidence="2" id="KW-0479">Metal-binding</keyword>
<dbReference type="Gene3D" id="3.40.50.1000">
    <property type="entry name" value="HAD superfamily/HAD-like"/>
    <property type="match status" value="1"/>
</dbReference>
<dbReference type="PANTHER" id="PTHR46470">
    <property type="entry name" value="N-ACYLNEURAMINATE-9-PHOSPHATASE"/>
    <property type="match status" value="1"/>
</dbReference>
<dbReference type="SFLD" id="SFLDG01129">
    <property type="entry name" value="C1.5:_HAD__Beta-PGM__Phosphata"/>
    <property type="match status" value="1"/>
</dbReference>
<organism evidence="5">
    <name type="scientific">marine metagenome</name>
    <dbReference type="NCBI Taxonomy" id="408172"/>
    <lineage>
        <taxon>unclassified sequences</taxon>
        <taxon>metagenomes</taxon>
        <taxon>ecological metagenomes</taxon>
    </lineage>
</organism>
<dbReference type="SUPFAM" id="SSF56784">
    <property type="entry name" value="HAD-like"/>
    <property type="match status" value="1"/>
</dbReference>
<gene>
    <name evidence="5" type="ORF">METZ01_LOCUS221572</name>
</gene>
<keyword evidence="4" id="KW-0460">Magnesium</keyword>
<evidence type="ECO:0000256" key="1">
    <source>
        <dbReference type="ARBA" id="ARBA00001946"/>
    </source>
</evidence>
<evidence type="ECO:0000313" key="5">
    <source>
        <dbReference type="EMBL" id="SVB68718.1"/>
    </source>
</evidence>
<protein>
    <recommendedName>
        <fullName evidence="6">HAD family hydrolase</fullName>
    </recommendedName>
</protein>
<dbReference type="PANTHER" id="PTHR46470:SF2">
    <property type="entry name" value="GLYCERALDEHYDE 3-PHOSPHATE PHOSPHATASE"/>
    <property type="match status" value="1"/>
</dbReference>
<dbReference type="GO" id="GO:0046872">
    <property type="term" value="F:metal ion binding"/>
    <property type="evidence" value="ECO:0007669"/>
    <property type="project" value="UniProtKB-KW"/>
</dbReference>
<dbReference type="InterPro" id="IPR006439">
    <property type="entry name" value="HAD-SF_hydro_IA"/>
</dbReference>
<comment type="cofactor">
    <cofactor evidence="1">
        <name>Mg(2+)</name>
        <dbReference type="ChEBI" id="CHEBI:18420"/>
    </cofactor>
</comment>
<dbReference type="AlphaFoldDB" id="A0A382G083"/>
<dbReference type="Pfam" id="PF00702">
    <property type="entry name" value="Hydrolase"/>
    <property type="match status" value="1"/>
</dbReference>
<dbReference type="GO" id="GO:0016791">
    <property type="term" value="F:phosphatase activity"/>
    <property type="evidence" value="ECO:0007669"/>
    <property type="project" value="TreeGrafter"/>
</dbReference>
<keyword evidence="3" id="KW-0378">Hydrolase</keyword>
<evidence type="ECO:0000256" key="4">
    <source>
        <dbReference type="ARBA" id="ARBA00022842"/>
    </source>
</evidence>
<reference evidence="5" key="1">
    <citation type="submission" date="2018-05" db="EMBL/GenBank/DDBJ databases">
        <authorList>
            <person name="Lanie J.A."/>
            <person name="Ng W.-L."/>
            <person name="Kazmierczak K.M."/>
            <person name="Andrzejewski T.M."/>
            <person name="Davidsen T.M."/>
            <person name="Wayne K.J."/>
            <person name="Tettelin H."/>
            <person name="Glass J.I."/>
            <person name="Rusch D."/>
            <person name="Podicherti R."/>
            <person name="Tsui H.-C.T."/>
            <person name="Winkler M.E."/>
        </authorList>
    </citation>
    <scope>NUCLEOTIDE SEQUENCE</scope>
</reference>
<accession>A0A382G083</accession>